<dbReference type="PANTHER" id="PTHR12169">
    <property type="entry name" value="ATPASE N2B"/>
    <property type="match status" value="1"/>
</dbReference>
<dbReference type="NCBIfam" id="NF040713">
    <property type="entry name" value="ZapE"/>
    <property type="match status" value="1"/>
</dbReference>
<dbReference type="EMBL" id="CP038017">
    <property type="protein sequence ID" value="QIV94656.1"/>
    <property type="molecule type" value="Genomic_DNA"/>
</dbReference>
<dbReference type="RefSeq" id="WP_172106753.1">
    <property type="nucleotide sequence ID" value="NZ_CP038017.1"/>
</dbReference>
<name>A0A6M3HYB9_9GAMM</name>
<sequence>MYEDKKSLVLDFKQEIVYKTIKSSFYIKKNKVLYKDNLRWFHLWGPVGRGKSMIIGKIFREIDIDSKTRFHYQHLMKEIHKNIFILNKNGYRGNSAKEVISKIVKTNKVIYIDEFFVEDIADIMIINLFLSFVYKYKRLLFLTSNFDPLNIYSKNIKSDNRNLISENLLQNSKVIGLDNSVDYRKEDISNKTFLFESNIDRGYDFLFKKYVNINNINEPVRGSIIINGRLIDVEGKSDITLWITFCNLCETNRSYLDYIEIVSKFKVVLLQDIPKFDLRGVNNNREKDSLRRFISFIDEAYERSIILYANFQSSIDDLVYTNDSKIKNVFIRTQSRLYEMMKNIGA</sequence>
<keyword evidence="2" id="KW-0067">ATP-binding</keyword>
<proteinExistence type="predicted"/>
<dbReference type="Proteomes" id="UP000503320">
    <property type="component" value="Chromosome"/>
</dbReference>
<dbReference type="GO" id="GO:0005737">
    <property type="term" value="C:cytoplasm"/>
    <property type="evidence" value="ECO:0007669"/>
    <property type="project" value="TreeGrafter"/>
</dbReference>
<keyword evidence="3" id="KW-0131">Cell cycle</keyword>
<gene>
    <name evidence="3" type="primary">zapE</name>
    <name evidence="3" type="ORF">E3E15_04495</name>
</gene>
<accession>A0A6M3HYB9</accession>
<dbReference type="PANTHER" id="PTHR12169:SF6">
    <property type="entry name" value="AFG1-LIKE ATPASE"/>
    <property type="match status" value="1"/>
</dbReference>
<dbReference type="KEGG" id="afri:E3E15_04495"/>
<dbReference type="SUPFAM" id="SSF52540">
    <property type="entry name" value="P-loop containing nucleoside triphosphate hydrolases"/>
    <property type="match status" value="1"/>
</dbReference>
<evidence type="ECO:0000313" key="3">
    <source>
        <dbReference type="EMBL" id="QIV94656.1"/>
    </source>
</evidence>
<reference evidence="3 4" key="1">
    <citation type="submission" date="2019-03" db="EMBL/GenBank/DDBJ databases">
        <title>Complete Genome Sequence of Allofrancisella frigidaquae Strain SYSU 10HL1970 Isolated from Water-Cooling Systems in China.</title>
        <authorList>
            <person name="Ohrman C."/>
            <person name="Uneklint I."/>
            <person name="Sjodin A."/>
        </authorList>
    </citation>
    <scope>NUCLEOTIDE SEQUENCE [LARGE SCALE GENOMIC DNA]</scope>
    <source>
        <strain evidence="3 4">SYSU 10HL1970</strain>
    </source>
</reference>
<protein>
    <submittedName>
        <fullName evidence="3">Cell division protein ZapE</fullName>
    </submittedName>
</protein>
<evidence type="ECO:0000313" key="4">
    <source>
        <dbReference type="Proteomes" id="UP000503320"/>
    </source>
</evidence>
<evidence type="ECO:0000256" key="1">
    <source>
        <dbReference type="ARBA" id="ARBA00022741"/>
    </source>
</evidence>
<keyword evidence="3" id="KW-0132">Cell division</keyword>
<dbReference type="AlphaFoldDB" id="A0A6M3HYB9"/>
<dbReference type="GO" id="GO:0051301">
    <property type="term" value="P:cell division"/>
    <property type="evidence" value="ECO:0007669"/>
    <property type="project" value="UniProtKB-KW"/>
</dbReference>
<dbReference type="Gene3D" id="3.40.50.300">
    <property type="entry name" value="P-loop containing nucleotide triphosphate hydrolases"/>
    <property type="match status" value="1"/>
</dbReference>
<keyword evidence="4" id="KW-1185">Reference proteome</keyword>
<dbReference type="Pfam" id="PF03969">
    <property type="entry name" value="AFG1_ATPase"/>
    <property type="match status" value="1"/>
</dbReference>
<evidence type="ECO:0000256" key="2">
    <source>
        <dbReference type="ARBA" id="ARBA00022840"/>
    </source>
</evidence>
<dbReference type="InterPro" id="IPR005654">
    <property type="entry name" value="ATPase_AFG1-like"/>
</dbReference>
<dbReference type="GO" id="GO:0016887">
    <property type="term" value="F:ATP hydrolysis activity"/>
    <property type="evidence" value="ECO:0007669"/>
    <property type="project" value="InterPro"/>
</dbReference>
<dbReference type="GO" id="GO:0032153">
    <property type="term" value="C:cell division site"/>
    <property type="evidence" value="ECO:0007669"/>
    <property type="project" value="TreeGrafter"/>
</dbReference>
<organism evidence="3 4">
    <name type="scientific">Allofrancisella frigidaquae</name>
    <dbReference type="NCBI Taxonomy" id="1085644"/>
    <lineage>
        <taxon>Bacteria</taxon>
        <taxon>Pseudomonadati</taxon>
        <taxon>Pseudomonadota</taxon>
        <taxon>Gammaproteobacteria</taxon>
        <taxon>Thiotrichales</taxon>
        <taxon>Francisellaceae</taxon>
        <taxon>Allofrancisella</taxon>
    </lineage>
</organism>
<dbReference type="GO" id="GO:0005524">
    <property type="term" value="F:ATP binding"/>
    <property type="evidence" value="ECO:0007669"/>
    <property type="project" value="UniProtKB-KW"/>
</dbReference>
<dbReference type="InterPro" id="IPR027417">
    <property type="entry name" value="P-loop_NTPase"/>
</dbReference>
<keyword evidence="1" id="KW-0547">Nucleotide-binding</keyword>